<dbReference type="EMBL" id="KZ355014">
    <property type="protein sequence ID" value="PIO60671.1"/>
    <property type="molecule type" value="Genomic_DNA"/>
</dbReference>
<evidence type="ECO:0000256" key="3">
    <source>
        <dbReference type="ARBA" id="ARBA00022723"/>
    </source>
</evidence>
<evidence type="ECO:0000256" key="5">
    <source>
        <dbReference type="ARBA" id="ARBA00023002"/>
    </source>
</evidence>
<protein>
    <recommendedName>
        <fullName evidence="8">Alcohol dehydrogenase-like C-terminal domain-containing protein</fullName>
    </recommendedName>
</protein>
<comment type="cofactor">
    <cofactor evidence="1">
        <name>Zn(2+)</name>
        <dbReference type="ChEBI" id="CHEBI:29105"/>
    </cofactor>
</comment>
<sequence>MNTDNLSAVLHGVNDIRLEQREIPTPADHQLLISYPTALNLVASRKIDLTGLTRAHYSLEDTLDAFKRAQKADVIKVFINCDNSR</sequence>
<accession>A0A2G9TRQ3</accession>
<organism evidence="6 7">
    <name type="scientific">Teladorsagia circumcincta</name>
    <name type="common">Brown stomach worm</name>
    <name type="synonym">Ostertagia circumcincta</name>
    <dbReference type="NCBI Taxonomy" id="45464"/>
    <lineage>
        <taxon>Eukaryota</taxon>
        <taxon>Metazoa</taxon>
        <taxon>Ecdysozoa</taxon>
        <taxon>Nematoda</taxon>
        <taxon>Chromadorea</taxon>
        <taxon>Rhabditida</taxon>
        <taxon>Rhabditina</taxon>
        <taxon>Rhabditomorpha</taxon>
        <taxon>Strongyloidea</taxon>
        <taxon>Trichostrongylidae</taxon>
        <taxon>Teladorsagia</taxon>
    </lineage>
</organism>
<evidence type="ECO:0008006" key="8">
    <source>
        <dbReference type="Google" id="ProtNLM"/>
    </source>
</evidence>
<keyword evidence="3" id="KW-0479">Metal-binding</keyword>
<dbReference type="PANTHER" id="PTHR43161:SF9">
    <property type="entry name" value="SORBITOL DEHYDROGENASE"/>
    <property type="match status" value="1"/>
</dbReference>
<keyword evidence="4" id="KW-0862">Zinc</keyword>
<keyword evidence="7" id="KW-1185">Reference proteome</keyword>
<dbReference type="GO" id="GO:0046872">
    <property type="term" value="F:metal ion binding"/>
    <property type="evidence" value="ECO:0007669"/>
    <property type="project" value="UniProtKB-KW"/>
</dbReference>
<dbReference type="OrthoDB" id="1879366at2759"/>
<reference evidence="6 7" key="1">
    <citation type="submission" date="2015-09" db="EMBL/GenBank/DDBJ databases">
        <title>Draft genome of the parasitic nematode Teladorsagia circumcincta isolate WARC Sus (inbred).</title>
        <authorList>
            <person name="Mitreva M."/>
        </authorList>
    </citation>
    <scope>NUCLEOTIDE SEQUENCE [LARGE SCALE GENOMIC DNA]</scope>
    <source>
        <strain evidence="6 7">S</strain>
    </source>
</reference>
<evidence type="ECO:0000313" key="7">
    <source>
        <dbReference type="Proteomes" id="UP000230423"/>
    </source>
</evidence>
<name>A0A2G9TRQ3_TELCI</name>
<evidence type="ECO:0000256" key="2">
    <source>
        <dbReference type="ARBA" id="ARBA00008072"/>
    </source>
</evidence>
<evidence type="ECO:0000313" key="6">
    <source>
        <dbReference type="EMBL" id="PIO60671.1"/>
    </source>
</evidence>
<dbReference type="GO" id="GO:0006062">
    <property type="term" value="P:sorbitol catabolic process"/>
    <property type="evidence" value="ECO:0007669"/>
    <property type="project" value="TreeGrafter"/>
</dbReference>
<gene>
    <name evidence="6" type="ORF">TELCIR_17827</name>
</gene>
<dbReference type="AlphaFoldDB" id="A0A2G9TRQ3"/>
<keyword evidence="5" id="KW-0560">Oxidoreductase</keyword>
<evidence type="ECO:0000256" key="4">
    <source>
        <dbReference type="ARBA" id="ARBA00022833"/>
    </source>
</evidence>
<dbReference type="Gene3D" id="3.90.180.10">
    <property type="entry name" value="Medium-chain alcohol dehydrogenases, catalytic domain"/>
    <property type="match status" value="1"/>
</dbReference>
<proteinExistence type="inferred from homology"/>
<dbReference type="GO" id="GO:0003939">
    <property type="term" value="F:L-iditol 2-dehydrogenase (NAD+) activity"/>
    <property type="evidence" value="ECO:0007669"/>
    <property type="project" value="TreeGrafter"/>
</dbReference>
<dbReference type="Proteomes" id="UP000230423">
    <property type="component" value="Unassembled WGS sequence"/>
</dbReference>
<comment type="similarity">
    <text evidence="2">Belongs to the zinc-containing alcohol dehydrogenase family.</text>
</comment>
<evidence type="ECO:0000256" key="1">
    <source>
        <dbReference type="ARBA" id="ARBA00001947"/>
    </source>
</evidence>
<dbReference type="PANTHER" id="PTHR43161">
    <property type="entry name" value="SORBITOL DEHYDROGENASE"/>
    <property type="match status" value="1"/>
</dbReference>